<dbReference type="RefSeq" id="WP_228770329.1">
    <property type="nucleotide sequence ID" value="NZ_FNDV01000015.1"/>
</dbReference>
<dbReference type="AlphaFoldDB" id="A0A1H0WA75"/>
<feature type="signal peptide" evidence="1">
    <location>
        <begin position="1"/>
        <end position="33"/>
    </location>
</feature>
<protein>
    <recommendedName>
        <fullName evidence="4">Trypsin-like peptidase domain-containing protein</fullName>
    </recommendedName>
</protein>
<dbReference type="SUPFAM" id="SSF50494">
    <property type="entry name" value="Trypsin-like serine proteases"/>
    <property type="match status" value="1"/>
</dbReference>
<dbReference type="Gene3D" id="2.40.10.10">
    <property type="entry name" value="Trypsin-like serine proteases"/>
    <property type="match status" value="1"/>
</dbReference>
<keyword evidence="3" id="KW-1185">Reference proteome</keyword>
<feature type="chain" id="PRO_5011484563" description="Trypsin-like peptidase domain-containing protein" evidence="1">
    <location>
        <begin position="34"/>
        <end position="284"/>
    </location>
</feature>
<keyword evidence="1" id="KW-0732">Signal</keyword>
<dbReference type="Proteomes" id="UP000199651">
    <property type="component" value="Unassembled WGS sequence"/>
</dbReference>
<dbReference type="STRING" id="504798.SAMN05421871_11554"/>
<dbReference type="EMBL" id="FNJB01000019">
    <property type="protein sequence ID" value="SDP87679.1"/>
    <property type="molecule type" value="Genomic_DNA"/>
</dbReference>
<sequence length="284" mass="28317">MAIRTTLRRSASLAAGTALLGALMLAAPGTAVAAPVWAPAAQATIHPGIQTETDGSGQCTANFVFSDSSGNVYIGQAAHCSGTGAATDTNGCDAGTLPLGTKVTLVGSGVTGEIAYSSWNTMQGRGETNADACAYNDLALVKIPAAAVSKTNPSVPFWGGPTALDTNGTTTLETVLSYGNSSLRGGITQLSPKQGKSLGTEGNGWSHSVYTVTPGIPGDSGSAFLDSTGKALGTLSTLAIAPIAGSNGVGDLSHELAYAQQYGGIAGLKLELGTVTFRGPLLPI</sequence>
<evidence type="ECO:0000313" key="3">
    <source>
        <dbReference type="Proteomes" id="UP000199651"/>
    </source>
</evidence>
<organism evidence="2 3">
    <name type="scientific">Actinokineospora alba</name>
    <dbReference type="NCBI Taxonomy" id="504798"/>
    <lineage>
        <taxon>Bacteria</taxon>
        <taxon>Bacillati</taxon>
        <taxon>Actinomycetota</taxon>
        <taxon>Actinomycetes</taxon>
        <taxon>Pseudonocardiales</taxon>
        <taxon>Pseudonocardiaceae</taxon>
        <taxon>Actinokineospora</taxon>
    </lineage>
</organism>
<evidence type="ECO:0000256" key="1">
    <source>
        <dbReference type="SAM" id="SignalP"/>
    </source>
</evidence>
<evidence type="ECO:0008006" key="4">
    <source>
        <dbReference type="Google" id="ProtNLM"/>
    </source>
</evidence>
<accession>A0A1H0WA75</accession>
<reference evidence="3" key="1">
    <citation type="submission" date="2016-10" db="EMBL/GenBank/DDBJ databases">
        <authorList>
            <person name="Varghese N."/>
            <person name="Submissions S."/>
        </authorList>
    </citation>
    <scope>NUCLEOTIDE SEQUENCE [LARGE SCALE GENOMIC DNA]</scope>
    <source>
        <strain evidence="3">IBRC-M 10655</strain>
    </source>
</reference>
<proteinExistence type="predicted"/>
<gene>
    <name evidence="2" type="ORF">SAMN05192558_11952</name>
</gene>
<name>A0A1H0WA75_9PSEU</name>
<dbReference type="InterPro" id="IPR043504">
    <property type="entry name" value="Peptidase_S1_PA_chymotrypsin"/>
</dbReference>
<evidence type="ECO:0000313" key="2">
    <source>
        <dbReference type="EMBL" id="SDP87679.1"/>
    </source>
</evidence>
<dbReference type="InterPro" id="IPR009003">
    <property type="entry name" value="Peptidase_S1_PA"/>
</dbReference>